<dbReference type="InterPro" id="IPR050553">
    <property type="entry name" value="Thioredoxin_ResA/DsbE_sf"/>
</dbReference>
<comment type="subcellular location">
    <subcellularLocation>
        <location evidence="1">Cell envelope</location>
    </subcellularLocation>
</comment>
<dbReference type="Pfam" id="PF14289">
    <property type="entry name" value="DUF4369"/>
    <property type="match status" value="1"/>
</dbReference>
<organism evidence="7 8">
    <name type="scientific">Mucilaginibacter mali</name>
    <dbReference type="NCBI Taxonomy" id="2740462"/>
    <lineage>
        <taxon>Bacteria</taxon>
        <taxon>Pseudomonadati</taxon>
        <taxon>Bacteroidota</taxon>
        <taxon>Sphingobacteriia</taxon>
        <taxon>Sphingobacteriales</taxon>
        <taxon>Sphingobacteriaceae</taxon>
        <taxon>Mucilaginibacter</taxon>
    </lineage>
</organism>
<proteinExistence type="predicted"/>
<evidence type="ECO:0000256" key="1">
    <source>
        <dbReference type="ARBA" id="ARBA00004196"/>
    </source>
</evidence>
<feature type="signal peptide" evidence="5">
    <location>
        <begin position="1"/>
        <end position="22"/>
    </location>
</feature>
<dbReference type="PANTHER" id="PTHR42852">
    <property type="entry name" value="THIOL:DISULFIDE INTERCHANGE PROTEIN DSBE"/>
    <property type="match status" value="1"/>
</dbReference>
<dbReference type="Pfam" id="PF00578">
    <property type="entry name" value="AhpC-TSA"/>
    <property type="match status" value="1"/>
</dbReference>
<dbReference type="Gene3D" id="3.40.30.10">
    <property type="entry name" value="Glutaredoxin"/>
    <property type="match status" value="1"/>
</dbReference>
<dbReference type="InterPro" id="IPR013766">
    <property type="entry name" value="Thioredoxin_domain"/>
</dbReference>
<evidence type="ECO:0000256" key="5">
    <source>
        <dbReference type="SAM" id="SignalP"/>
    </source>
</evidence>
<dbReference type="SUPFAM" id="SSF52833">
    <property type="entry name" value="Thioredoxin-like"/>
    <property type="match status" value="1"/>
</dbReference>
<keyword evidence="8" id="KW-1185">Reference proteome</keyword>
<dbReference type="PROSITE" id="PS00194">
    <property type="entry name" value="THIOREDOXIN_1"/>
    <property type="match status" value="1"/>
</dbReference>
<keyword evidence="5" id="KW-0732">Signal</keyword>
<dbReference type="InterPro" id="IPR000866">
    <property type="entry name" value="AhpC/TSA"/>
</dbReference>
<dbReference type="GO" id="GO:0016209">
    <property type="term" value="F:antioxidant activity"/>
    <property type="evidence" value="ECO:0007669"/>
    <property type="project" value="InterPro"/>
</dbReference>
<dbReference type="CDD" id="cd02966">
    <property type="entry name" value="TlpA_like_family"/>
    <property type="match status" value="1"/>
</dbReference>
<evidence type="ECO:0000313" key="8">
    <source>
        <dbReference type="Proteomes" id="UP000505355"/>
    </source>
</evidence>
<gene>
    <name evidence="7" type="ORF">HQ865_13180</name>
</gene>
<dbReference type="InterPro" id="IPR025380">
    <property type="entry name" value="DUF4369"/>
</dbReference>
<evidence type="ECO:0000256" key="4">
    <source>
        <dbReference type="ARBA" id="ARBA00023284"/>
    </source>
</evidence>
<dbReference type="GO" id="GO:0030313">
    <property type="term" value="C:cell envelope"/>
    <property type="evidence" value="ECO:0007669"/>
    <property type="project" value="UniProtKB-SubCell"/>
</dbReference>
<dbReference type="InterPro" id="IPR036249">
    <property type="entry name" value="Thioredoxin-like_sf"/>
</dbReference>
<keyword evidence="3" id="KW-1015">Disulfide bond</keyword>
<keyword evidence="4" id="KW-0676">Redox-active center</keyword>
<dbReference type="PANTHER" id="PTHR42852:SF6">
    <property type="entry name" value="THIOL:DISULFIDE INTERCHANGE PROTEIN DSBE"/>
    <property type="match status" value="1"/>
</dbReference>
<reference evidence="7 8" key="1">
    <citation type="submission" date="2020-05" db="EMBL/GenBank/DDBJ databases">
        <title>Mucilaginibacter mali sp. nov.</title>
        <authorList>
            <person name="Kim H.S."/>
            <person name="Lee K.C."/>
            <person name="Suh M.K."/>
            <person name="Kim J.-S."/>
            <person name="Han K.-I."/>
            <person name="Eom M.K."/>
            <person name="Shin Y.K."/>
            <person name="Lee J.-S."/>
        </authorList>
    </citation>
    <scope>NUCLEOTIDE SEQUENCE [LARGE SCALE GENOMIC DNA]</scope>
    <source>
        <strain evidence="7 8">G2-14</strain>
    </source>
</reference>
<keyword evidence="2" id="KW-0201">Cytochrome c-type biogenesis</keyword>
<dbReference type="Proteomes" id="UP000505355">
    <property type="component" value="Chromosome"/>
</dbReference>
<evidence type="ECO:0000256" key="3">
    <source>
        <dbReference type="ARBA" id="ARBA00023157"/>
    </source>
</evidence>
<dbReference type="RefSeq" id="WP_173415338.1">
    <property type="nucleotide sequence ID" value="NZ_CP054139.1"/>
</dbReference>
<dbReference type="AlphaFoldDB" id="A0A7D4QAA2"/>
<dbReference type="KEGG" id="mmab:HQ865_13180"/>
<dbReference type="PROSITE" id="PS51352">
    <property type="entry name" value="THIOREDOXIN_2"/>
    <property type="match status" value="1"/>
</dbReference>
<dbReference type="EMBL" id="CP054139">
    <property type="protein sequence ID" value="QKJ30665.1"/>
    <property type="molecule type" value="Genomic_DNA"/>
</dbReference>
<name>A0A7D4QAA2_9SPHI</name>
<feature type="domain" description="Thioredoxin" evidence="6">
    <location>
        <begin position="258"/>
        <end position="398"/>
    </location>
</feature>
<accession>A0A7D4QAA2</accession>
<sequence length="398" mass="43355">MKKIIVTCLNGLGLCLALGAQAQNLQYHINGKLQQIAEMPKKMYLSELIKAGILSKQVDSADVVNGEYHFSGQLTTDEAFAVSIAPKLKGSANTETINLIVDKGDIQVVSEKNISDFKVSGSGATAHHQFEDMRSKTKATSDSIKAMAASDGYKDDKALQAQVQSKSMKLLGQTIFDMYSYIKANPENRISPYGTFFLVQLPFLSPAGKDTLMSLLPAKVKGDKLGQAIVALDIRNKFVADSLGKIAAAKALENLSKIPLGSKELEFTQNDVNGKPISLSSFKGKYVLVDFWASWCAPCRAENPNVVKNYKQYKDKGFTILGVSLDGTSTKAAWLKAIQTDGLEWTQVSDLAGWNNSVAKLYEVKSIPQNFLIDPNGVIIGKNLRGEELSNKLATIFK</sequence>
<evidence type="ECO:0000256" key="2">
    <source>
        <dbReference type="ARBA" id="ARBA00022748"/>
    </source>
</evidence>
<evidence type="ECO:0000313" key="7">
    <source>
        <dbReference type="EMBL" id="QKJ30665.1"/>
    </source>
</evidence>
<dbReference type="GO" id="GO:0017004">
    <property type="term" value="P:cytochrome complex assembly"/>
    <property type="evidence" value="ECO:0007669"/>
    <property type="project" value="UniProtKB-KW"/>
</dbReference>
<evidence type="ECO:0000259" key="6">
    <source>
        <dbReference type="PROSITE" id="PS51352"/>
    </source>
</evidence>
<dbReference type="GO" id="GO:0016491">
    <property type="term" value="F:oxidoreductase activity"/>
    <property type="evidence" value="ECO:0007669"/>
    <property type="project" value="InterPro"/>
</dbReference>
<protein>
    <submittedName>
        <fullName evidence="7">AhpC/TSA family protein</fullName>
    </submittedName>
</protein>
<dbReference type="InterPro" id="IPR017937">
    <property type="entry name" value="Thioredoxin_CS"/>
</dbReference>
<feature type="chain" id="PRO_5028857143" evidence="5">
    <location>
        <begin position="23"/>
        <end position="398"/>
    </location>
</feature>